<dbReference type="SUPFAM" id="SSF51197">
    <property type="entry name" value="Clavaminate synthase-like"/>
    <property type="match status" value="1"/>
</dbReference>
<organism evidence="2 3">
    <name type="scientific">Gossypium mustelinum</name>
    <name type="common">Cotton</name>
    <name type="synonym">Gossypium caicoense</name>
    <dbReference type="NCBI Taxonomy" id="34275"/>
    <lineage>
        <taxon>Eukaryota</taxon>
        <taxon>Viridiplantae</taxon>
        <taxon>Streptophyta</taxon>
        <taxon>Embryophyta</taxon>
        <taxon>Tracheophyta</taxon>
        <taxon>Spermatophyta</taxon>
        <taxon>Magnoliopsida</taxon>
        <taxon>eudicotyledons</taxon>
        <taxon>Gunneridae</taxon>
        <taxon>Pentapetalae</taxon>
        <taxon>rosids</taxon>
        <taxon>malvids</taxon>
        <taxon>Malvales</taxon>
        <taxon>Malvaceae</taxon>
        <taxon>Malvoideae</taxon>
        <taxon>Gossypium</taxon>
    </lineage>
</organism>
<evidence type="ECO:0000259" key="1">
    <source>
        <dbReference type="Pfam" id="PF03171"/>
    </source>
</evidence>
<dbReference type="Gene3D" id="2.60.120.330">
    <property type="entry name" value="B-lactam Antibiotic, Isopenicillin N Synthase, Chain"/>
    <property type="match status" value="1"/>
</dbReference>
<name>A0A5D2SHD6_GOSMU</name>
<feature type="domain" description="Isopenicillin N synthase-like Fe(2+) 2OG dioxygenase" evidence="1">
    <location>
        <begin position="1"/>
        <end position="42"/>
    </location>
</feature>
<sequence>MNYYPHCAEASKVLGASPHFDATGLTLLLQVNELLTCFQQHELLHLMKKLSSVHLQNQLLRQRNINVFIGIVGEITCFNCFYLYCHISVLTKILVKS</sequence>
<accession>A0A5D2SHD6</accession>
<reference evidence="2 3" key="1">
    <citation type="submission" date="2019-07" db="EMBL/GenBank/DDBJ databases">
        <title>WGS assembly of Gossypium mustelinum.</title>
        <authorList>
            <person name="Chen Z.J."/>
            <person name="Sreedasyam A."/>
            <person name="Ando A."/>
            <person name="Song Q."/>
            <person name="De L."/>
            <person name="Hulse-Kemp A."/>
            <person name="Ding M."/>
            <person name="Ye W."/>
            <person name="Kirkbride R."/>
            <person name="Jenkins J."/>
            <person name="Plott C."/>
            <person name="Lovell J."/>
            <person name="Lin Y.-M."/>
            <person name="Vaughn R."/>
            <person name="Liu B."/>
            <person name="Li W."/>
            <person name="Simpson S."/>
            <person name="Scheffler B."/>
            <person name="Saski C."/>
            <person name="Grover C."/>
            <person name="Hu G."/>
            <person name="Conover J."/>
            <person name="Carlson J."/>
            <person name="Shu S."/>
            <person name="Boston L."/>
            <person name="Williams M."/>
            <person name="Peterson D."/>
            <person name="Mcgee K."/>
            <person name="Jones D."/>
            <person name="Wendel J."/>
            <person name="Stelly D."/>
            <person name="Grimwood J."/>
            <person name="Schmutz J."/>
        </authorList>
    </citation>
    <scope>NUCLEOTIDE SEQUENCE [LARGE SCALE GENOMIC DNA]</scope>
    <source>
        <strain evidence="2">1408120.09</strain>
    </source>
</reference>
<proteinExistence type="predicted"/>
<dbReference type="AlphaFoldDB" id="A0A5D2SHD6"/>
<dbReference type="InterPro" id="IPR044861">
    <property type="entry name" value="IPNS-like_FE2OG_OXY"/>
</dbReference>
<dbReference type="Proteomes" id="UP000323597">
    <property type="component" value="Chromosome D12"/>
</dbReference>
<dbReference type="Pfam" id="PF03171">
    <property type="entry name" value="2OG-FeII_Oxy"/>
    <property type="match status" value="1"/>
</dbReference>
<evidence type="ECO:0000313" key="3">
    <source>
        <dbReference type="Proteomes" id="UP000323597"/>
    </source>
</evidence>
<dbReference type="EMBL" id="CM017660">
    <property type="protein sequence ID" value="TYI52351.1"/>
    <property type="molecule type" value="Genomic_DNA"/>
</dbReference>
<dbReference type="InterPro" id="IPR027443">
    <property type="entry name" value="IPNS-like_sf"/>
</dbReference>
<protein>
    <recommendedName>
        <fullName evidence="1">Isopenicillin N synthase-like Fe(2+) 2OG dioxygenase domain-containing protein</fullName>
    </recommendedName>
</protein>
<keyword evidence="3" id="KW-1185">Reference proteome</keyword>
<gene>
    <name evidence="2" type="ORF">E1A91_D12G241800v1</name>
</gene>
<evidence type="ECO:0000313" key="2">
    <source>
        <dbReference type="EMBL" id="TYI52351.1"/>
    </source>
</evidence>